<evidence type="ECO:0000256" key="3">
    <source>
        <dbReference type="PROSITE-ProRule" id="PRU10141"/>
    </source>
</evidence>
<keyword evidence="4" id="KW-1133">Transmembrane helix</keyword>
<dbReference type="PANTHER" id="PTHR24416:SF611">
    <property type="entry name" value="TYROSINE-PROTEIN KINASE TRANSMEMBRANE RECEPTOR ROR"/>
    <property type="match status" value="1"/>
</dbReference>
<dbReference type="InterPro" id="IPR000719">
    <property type="entry name" value="Prot_kinase_dom"/>
</dbReference>
<feature type="domain" description="GH16" evidence="6">
    <location>
        <begin position="188"/>
        <end position="428"/>
    </location>
</feature>
<dbReference type="GO" id="GO:0004553">
    <property type="term" value="F:hydrolase activity, hydrolyzing O-glycosyl compounds"/>
    <property type="evidence" value="ECO:0007669"/>
    <property type="project" value="InterPro"/>
</dbReference>
<comment type="subcellular location">
    <subcellularLocation>
        <location evidence="1">Membrane</location>
        <topology evidence="1">Single-pass membrane protein</topology>
    </subcellularLocation>
</comment>
<dbReference type="GO" id="GO:0005524">
    <property type="term" value="F:ATP binding"/>
    <property type="evidence" value="ECO:0007669"/>
    <property type="project" value="UniProtKB-UniRule"/>
</dbReference>
<reference evidence="8" key="1">
    <citation type="submission" date="2017-01" db="EMBL/GenBank/DDBJ databases">
        <title>Comparative genomics of anhydrobiosis in the tardigrade Hypsibius dujardini.</title>
        <authorList>
            <person name="Yoshida Y."/>
            <person name="Koutsovoulos G."/>
            <person name="Laetsch D."/>
            <person name="Stevens L."/>
            <person name="Kumar S."/>
            <person name="Horikawa D."/>
            <person name="Ishino K."/>
            <person name="Komine S."/>
            <person name="Tomita M."/>
            <person name="Blaxter M."/>
            <person name="Arakawa K."/>
        </authorList>
    </citation>
    <scope>NUCLEOTIDE SEQUENCE [LARGE SCALE GENOMIC DNA]</scope>
    <source>
        <strain evidence="8">Z151</strain>
    </source>
</reference>
<feature type="binding site" evidence="3">
    <location>
        <position position="1091"/>
    </location>
    <ligand>
        <name>ATP</name>
        <dbReference type="ChEBI" id="CHEBI:30616"/>
    </ligand>
</feature>
<dbReference type="GO" id="GO:0005975">
    <property type="term" value="P:carbohydrate metabolic process"/>
    <property type="evidence" value="ECO:0007669"/>
    <property type="project" value="InterPro"/>
</dbReference>
<dbReference type="GO" id="GO:0043235">
    <property type="term" value="C:receptor complex"/>
    <property type="evidence" value="ECO:0007669"/>
    <property type="project" value="TreeGrafter"/>
</dbReference>
<organism evidence="7 8">
    <name type="scientific">Hypsibius exemplaris</name>
    <name type="common">Freshwater tardigrade</name>
    <dbReference type="NCBI Taxonomy" id="2072580"/>
    <lineage>
        <taxon>Eukaryota</taxon>
        <taxon>Metazoa</taxon>
        <taxon>Ecdysozoa</taxon>
        <taxon>Tardigrada</taxon>
        <taxon>Eutardigrada</taxon>
        <taxon>Parachela</taxon>
        <taxon>Hypsibioidea</taxon>
        <taxon>Hypsibiidae</taxon>
        <taxon>Hypsibius</taxon>
    </lineage>
</organism>
<keyword evidence="8" id="KW-1185">Reference proteome</keyword>
<accession>A0A9X6RK20</accession>
<dbReference type="SUPFAM" id="SSF49899">
    <property type="entry name" value="Concanavalin A-like lectins/glucanases"/>
    <property type="match status" value="2"/>
</dbReference>
<dbReference type="PROSITE" id="PS00109">
    <property type="entry name" value="PROTEIN_KINASE_TYR"/>
    <property type="match status" value="2"/>
</dbReference>
<evidence type="ECO:0000313" key="7">
    <source>
        <dbReference type="EMBL" id="OWA50540.1"/>
    </source>
</evidence>
<keyword evidence="7" id="KW-0675">Receptor</keyword>
<dbReference type="PROSITE" id="PS51762">
    <property type="entry name" value="GH16_2"/>
    <property type="match status" value="2"/>
</dbReference>
<keyword evidence="3" id="KW-0067">ATP-binding</keyword>
<dbReference type="InterPro" id="IPR020635">
    <property type="entry name" value="Tyr_kinase_cat_dom"/>
</dbReference>
<dbReference type="InterPro" id="IPR008266">
    <property type="entry name" value="Tyr_kinase_AS"/>
</dbReference>
<dbReference type="InterPro" id="IPR000757">
    <property type="entry name" value="Beta-glucanase-like"/>
</dbReference>
<dbReference type="GO" id="GO:0007169">
    <property type="term" value="P:cell surface receptor protein tyrosine kinase signaling pathway"/>
    <property type="evidence" value="ECO:0007669"/>
    <property type="project" value="TreeGrafter"/>
</dbReference>
<dbReference type="SUPFAM" id="SSF56112">
    <property type="entry name" value="Protein kinase-like (PK-like)"/>
    <property type="match status" value="2"/>
</dbReference>
<dbReference type="EMBL" id="MTYJ01000195">
    <property type="protein sequence ID" value="OWA50540.1"/>
    <property type="molecule type" value="Genomic_DNA"/>
</dbReference>
<dbReference type="Proteomes" id="UP000192578">
    <property type="component" value="Unassembled WGS sequence"/>
</dbReference>
<dbReference type="OrthoDB" id="4991342at2759"/>
<dbReference type="Pfam" id="PF00722">
    <property type="entry name" value="Glyco_hydro_16"/>
    <property type="match status" value="2"/>
</dbReference>
<dbReference type="PROSITE" id="PS00107">
    <property type="entry name" value="PROTEIN_KINASE_ATP"/>
    <property type="match status" value="2"/>
</dbReference>
<dbReference type="InterPro" id="IPR001245">
    <property type="entry name" value="Ser-Thr/Tyr_kinase_cat_dom"/>
</dbReference>
<evidence type="ECO:0000256" key="4">
    <source>
        <dbReference type="SAM" id="Phobius"/>
    </source>
</evidence>
<gene>
    <name evidence="7" type="ORF">BV898_15053</name>
</gene>
<dbReference type="Pfam" id="PF07714">
    <property type="entry name" value="PK_Tyr_Ser-Thr"/>
    <property type="match status" value="3"/>
</dbReference>
<sequence length="1336" mass="150924">MTANSDVRERRMAEPRLNKKYFESPSHANVRGKLNFTGLPLCQKTKPDESPGFYSIFFSNRNCRQRELGKLGCPLVEFAHQMSFRRADYHMAHCACTAHCAKTYFTGCRGQPTTDCHYLFSDVIAEADAIEEEARSTPRKLQNLYRMRQPLLILLPAPAPSPHPKNRDRSVKLLREVFDLKKVLAVTNDTSIGPINWVEVFKDDFSTNSLDLKKWVPTDRSSMVNNELEYYTPQAVTVKDGVLIIQSSAKQLGVQNYTSGRVNSHDSYTFLYGEFVWRAKIPSGKGLWPALWLSDPRCAPVVPCDYWPPAMVFDFRGDDVRKVTATLWYRSATAGPQPAANSIVTAVDLSADFHLYKITWTKNSLVFDIDSNVVLRGNMRRESDTGSMDSNSTLSSMFLIEIPAQNLQLSDKVLGKGEFGIVYKGVAHGLRGHPKPTTVAVKMLIQSNLDEDQQKQLAEEIKVMTKLGRHLNVVNLMGIVIRGNPLLILEYCPYGSLLTYLKMHRGVYFYDHVDHDGNLLPFDEIEEMTIQADAKQISGRRASFPEENFDGLVMSTRDLLSFSFQISRGMEYLASRSIIHRDLAARNVLVAEKKVVKISDFGMARQRQCVYVLESDQGHQLERPPAAPIQIDDLLRQCWRLRTEERPTFTELREELDKLISDDVTDSYLALDEPYQKFNKLNEELLNTMIIVEEDCNKAKRPDTETVCDGSNYMETFLVPAVASDTSNGPINWVEVFKDDFSTNSLDLKKWIPTDHPSEVNDELEYYTPQAVTVKDDVLTIQSSAKQMGVRNYTSGRVDSHDSYTYGEFVWRAKIPSGKGLWPALWLLDHRCAPAVDCRDYWPPAMVFDFRGDDVRRVTATLCYRKATASPKFPGESLKTAVDLSADFHLYKITWTKNSLVFDIDSNVVLRVNDDRVPQTKMKLVMNTAVGGHVPGPPDASTTFPAYFLIDYVTVRQEQGLVGYNGTPEKMVPAYVAPLAGTLGGIILLAVLLGIAFIQYRKRRLYRGNMRRESDTGSMDSNSTLSSMLYVRTGNAAFDVLMKRYVSLIEIPAQNLQLSDKVLGKGEFGIVYKGVAHGLRGHPKPTTVAVKMLIQSNLDEDQQKQLAEEIKVMTKLGRHLNVVNLMGIVIRGNPLLILEYCSNGSLLTYLKMHRGAYYYNHVDYDGNLLAFDKIEEMAIQADAKQISGRRASFPEENFDGLVMSTRDLLSFSFQISRGMEYLASRSIIHRDLAARNVLVAEKKVVKISDFGMARQRQCVYVLESDQAGVLTSALGNPVDLEIINFEISDQEEDYKDMSDNDEVDAHVPASPEDILIIPNLMDWLRNDLVVDRPDLE</sequence>
<dbReference type="GO" id="GO:0004714">
    <property type="term" value="F:transmembrane receptor protein tyrosine kinase activity"/>
    <property type="evidence" value="ECO:0007669"/>
    <property type="project" value="UniProtKB-EC"/>
</dbReference>
<dbReference type="Gene3D" id="3.30.200.20">
    <property type="entry name" value="Phosphorylase Kinase, domain 1"/>
    <property type="match status" value="2"/>
</dbReference>
<evidence type="ECO:0000313" key="8">
    <source>
        <dbReference type="Proteomes" id="UP000192578"/>
    </source>
</evidence>
<protein>
    <submittedName>
        <fullName evidence="7">Mast/stem cell growth factor receptor-related protein Kit</fullName>
    </submittedName>
</protein>
<comment type="catalytic activity">
    <reaction evidence="2">
        <text>L-tyrosyl-[protein] + ATP = O-phospho-L-tyrosyl-[protein] + ADP + H(+)</text>
        <dbReference type="Rhea" id="RHEA:10596"/>
        <dbReference type="Rhea" id="RHEA-COMP:10136"/>
        <dbReference type="Rhea" id="RHEA-COMP:20101"/>
        <dbReference type="ChEBI" id="CHEBI:15378"/>
        <dbReference type="ChEBI" id="CHEBI:30616"/>
        <dbReference type="ChEBI" id="CHEBI:46858"/>
        <dbReference type="ChEBI" id="CHEBI:61978"/>
        <dbReference type="ChEBI" id="CHEBI:456216"/>
        <dbReference type="EC" id="2.7.10.1"/>
    </reaction>
</comment>
<dbReference type="PROSITE" id="PS50011">
    <property type="entry name" value="PROTEIN_KINASE_DOM"/>
    <property type="match status" value="2"/>
</dbReference>
<feature type="binding site" evidence="3">
    <location>
        <position position="442"/>
    </location>
    <ligand>
        <name>ATP</name>
        <dbReference type="ChEBI" id="CHEBI:30616"/>
    </ligand>
</feature>
<comment type="caution">
    <text evidence="7">The sequence shown here is derived from an EMBL/GenBank/DDBJ whole genome shotgun (WGS) entry which is preliminary data.</text>
</comment>
<dbReference type="Gene3D" id="2.60.120.200">
    <property type="match status" value="2"/>
</dbReference>
<feature type="domain" description="Protein kinase" evidence="5">
    <location>
        <begin position="408"/>
        <end position="718"/>
    </location>
</feature>
<feature type="domain" description="Protein kinase" evidence="5">
    <location>
        <begin position="1057"/>
        <end position="1336"/>
    </location>
</feature>
<evidence type="ECO:0000256" key="2">
    <source>
        <dbReference type="ARBA" id="ARBA00051243"/>
    </source>
</evidence>
<name>A0A9X6RK20_HYPEX</name>
<dbReference type="InterPro" id="IPR017441">
    <property type="entry name" value="Protein_kinase_ATP_BS"/>
</dbReference>
<keyword evidence="4" id="KW-0472">Membrane</keyword>
<feature type="transmembrane region" description="Helical" evidence="4">
    <location>
        <begin position="975"/>
        <end position="998"/>
    </location>
</feature>
<evidence type="ECO:0000259" key="6">
    <source>
        <dbReference type="PROSITE" id="PS51762"/>
    </source>
</evidence>
<dbReference type="InterPro" id="IPR013320">
    <property type="entry name" value="ConA-like_dom_sf"/>
</dbReference>
<keyword evidence="3" id="KW-0547">Nucleotide-binding</keyword>
<dbReference type="PANTHER" id="PTHR24416">
    <property type="entry name" value="TYROSINE-PROTEIN KINASE RECEPTOR"/>
    <property type="match status" value="1"/>
</dbReference>
<dbReference type="CDD" id="cd08023">
    <property type="entry name" value="GH16_laminarinase_like"/>
    <property type="match status" value="2"/>
</dbReference>
<dbReference type="InterPro" id="IPR011009">
    <property type="entry name" value="Kinase-like_dom_sf"/>
</dbReference>
<evidence type="ECO:0000259" key="5">
    <source>
        <dbReference type="PROSITE" id="PS50011"/>
    </source>
</evidence>
<dbReference type="SMART" id="SM00219">
    <property type="entry name" value="TyrKc"/>
    <property type="match status" value="2"/>
</dbReference>
<dbReference type="InterPro" id="IPR050122">
    <property type="entry name" value="RTK"/>
</dbReference>
<feature type="domain" description="GH16" evidence="6">
    <location>
        <begin position="724"/>
        <end position="961"/>
    </location>
</feature>
<dbReference type="Gene3D" id="1.10.510.10">
    <property type="entry name" value="Transferase(Phosphotransferase) domain 1"/>
    <property type="match status" value="3"/>
</dbReference>
<keyword evidence="4" id="KW-0812">Transmembrane</keyword>
<evidence type="ECO:0000256" key="1">
    <source>
        <dbReference type="ARBA" id="ARBA00004167"/>
    </source>
</evidence>
<proteinExistence type="predicted"/>
<dbReference type="GO" id="GO:0005886">
    <property type="term" value="C:plasma membrane"/>
    <property type="evidence" value="ECO:0007669"/>
    <property type="project" value="TreeGrafter"/>
</dbReference>